<dbReference type="EMBL" id="CM042011">
    <property type="protein sequence ID" value="KAI3763794.1"/>
    <property type="molecule type" value="Genomic_DNA"/>
</dbReference>
<name>A0ACB9EXL8_CICIN</name>
<comment type="caution">
    <text evidence="1">The sequence shown here is derived from an EMBL/GenBank/DDBJ whole genome shotgun (WGS) entry which is preliminary data.</text>
</comment>
<gene>
    <name evidence="1" type="ORF">L2E82_13791</name>
</gene>
<protein>
    <submittedName>
        <fullName evidence="1">Uncharacterized protein</fullName>
    </submittedName>
</protein>
<reference evidence="2" key="1">
    <citation type="journal article" date="2022" name="Mol. Ecol. Resour.">
        <title>The genomes of chicory, endive, great burdock and yacon provide insights into Asteraceae palaeo-polyploidization history and plant inulin production.</title>
        <authorList>
            <person name="Fan W."/>
            <person name="Wang S."/>
            <person name="Wang H."/>
            <person name="Wang A."/>
            <person name="Jiang F."/>
            <person name="Liu H."/>
            <person name="Zhao H."/>
            <person name="Xu D."/>
            <person name="Zhang Y."/>
        </authorList>
    </citation>
    <scope>NUCLEOTIDE SEQUENCE [LARGE SCALE GENOMIC DNA]</scope>
    <source>
        <strain evidence="2">cv. Punajuju</strain>
    </source>
</reference>
<evidence type="ECO:0000313" key="1">
    <source>
        <dbReference type="EMBL" id="KAI3763794.1"/>
    </source>
</evidence>
<evidence type="ECO:0000313" key="2">
    <source>
        <dbReference type="Proteomes" id="UP001055811"/>
    </source>
</evidence>
<organism evidence="1 2">
    <name type="scientific">Cichorium intybus</name>
    <name type="common">Chicory</name>
    <dbReference type="NCBI Taxonomy" id="13427"/>
    <lineage>
        <taxon>Eukaryota</taxon>
        <taxon>Viridiplantae</taxon>
        <taxon>Streptophyta</taxon>
        <taxon>Embryophyta</taxon>
        <taxon>Tracheophyta</taxon>
        <taxon>Spermatophyta</taxon>
        <taxon>Magnoliopsida</taxon>
        <taxon>eudicotyledons</taxon>
        <taxon>Gunneridae</taxon>
        <taxon>Pentapetalae</taxon>
        <taxon>asterids</taxon>
        <taxon>campanulids</taxon>
        <taxon>Asterales</taxon>
        <taxon>Asteraceae</taxon>
        <taxon>Cichorioideae</taxon>
        <taxon>Cichorieae</taxon>
        <taxon>Cichoriinae</taxon>
        <taxon>Cichorium</taxon>
    </lineage>
</organism>
<keyword evidence="2" id="KW-1185">Reference proteome</keyword>
<accession>A0ACB9EXL8</accession>
<proteinExistence type="predicted"/>
<reference evidence="1 2" key="2">
    <citation type="journal article" date="2022" name="Mol. Ecol. Resour.">
        <title>The genomes of chicory, endive, great burdock and yacon provide insights into Asteraceae paleo-polyploidization history and plant inulin production.</title>
        <authorList>
            <person name="Fan W."/>
            <person name="Wang S."/>
            <person name="Wang H."/>
            <person name="Wang A."/>
            <person name="Jiang F."/>
            <person name="Liu H."/>
            <person name="Zhao H."/>
            <person name="Xu D."/>
            <person name="Zhang Y."/>
        </authorList>
    </citation>
    <scope>NUCLEOTIDE SEQUENCE [LARGE SCALE GENOMIC DNA]</scope>
    <source>
        <strain evidence="2">cv. Punajuju</strain>
        <tissue evidence="1">Leaves</tissue>
    </source>
</reference>
<sequence>MVFVAFWHILITYGFRVSRQKEYAYPLDVHSGGDNRMHPDLSSVGRAEDCSVFMAILRSLVRIRQVGFCFSIFKKELVYEKRKC</sequence>
<dbReference type="Proteomes" id="UP001055811">
    <property type="component" value="Linkage Group LG03"/>
</dbReference>